<dbReference type="EMBL" id="PPQW01000018">
    <property type="protein sequence ID" value="PNZ68336.1"/>
    <property type="molecule type" value="Genomic_DNA"/>
</dbReference>
<accession>A0AAP8PPR6</accession>
<gene>
    <name evidence="3" type="ORF">CD158_03760</name>
    <name evidence="2" type="ORF">QYH67_11030</name>
</gene>
<evidence type="ECO:0000313" key="2">
    <source>
        <dbReference type="EMBL" id="MDN4534083.1"/>
    </source>
</evidence>
<evidence type="ECO:0000313" key="3">
    <source>
        <dbReference type="EMBL" id="PNZ68336.1"/>
    </source>
</evidence>
<organism evidence="3 4">
    <name type="scientific">Staphylococcus auricularis</name>
    <dbReference type="NCBI Taxonomy" id="29379"/>
    <lineage>
        <taxon>Bacteria</taxon>
        <taxon>Bacillati</taxon>
        <taxon>Bacillota</taxon>
        <taxon>Bacilli</taxon>
        <taxon>Bacillales</taxon>
        <taxon>Staphylococcaceae</taxon>
        <taxon>Staphylococcus</taxon>
    </lineage>
</organism>
<protein>
    <submittedName>
        <fullName evidence="3">DUF1361 domain-containing protein</fullName>
    </submittedName>
</protein>
<name>A0AAP8PPR6_9STAP</name>
<dbReference type="EMBL" id="JAUHQC010000015">
    <property type="protein sequence ID" value="MDN4534083.1"/>
    <property type="molecule type" value="Genomic_DNA"/>
</dbReference>
<reference evidence="2" key="2">
    <citation type="submission" date="2023-07" db="EMBL/GenBank/DDBJ databases">
        <title>Evaluation of the beneficial properties of pineapple isolates.</title>
        <authorList>
            <person name="Adefiranye O."/>
        </authorList>
    </citation>
    <scope>NUCLEOTIDE SEQUENCE</scope>
    <source>
        <strain evidence="2">PAPLE_T1</strain>
    </source>
</reference>
<dbReference type="Proteomes" id="UP001171687">
    <property type="component" value="Unassembled WGS sequence"/>
</dbReference>
<comment type="caution">
    <text evidence="3">The sequence shown here is derived from an EMBL/GenBank/DDBJ whole genome shotgun (WGS) entry which is preliminary data.</text>
</comment>
<dbReference type="InterPro" id="IPR009793">
    <property type="entry name" value="DUF1361"/>
</dbReference>
<feature type="transmembrane region" description="Helical" evidence="1">
    <location>
        <begin position="179"/>
        <end position="199"/>
    </location>
</feature>
<keyword evidence="1" id="KW-1133">Transmembrane helix</keyword>
<reference evidence="3 4" key="1">
    <citation type="submission" date="2017-08" db="EMBL/GenBank/DDBJ databases">
        <title>Draft genome sequences of 64 type strains of genus Staph aureus.</title>
        <authorList>
            <person name="Cole K."/>
            <person name="Golubchik T."/>
            <person name="Russell J."/>
            <person name="Foster D."/>
            <person name="Llewelyn M."/>
            <person name="Wilson D."/>
            <person name="Crook D."/>
            <person name="Paul J."/>
        </authorList>
    </citation>
    <scope>NUCLEOTIDE SEQUENCE [LARGE SCALE GENOMIC DNA]</scope>
    <source>
        <strain evidence="3 4">NCTC 12101</strain>
    </source>
</reference>
<dbReference type="Pfam" id="PF07099">
    <property type="entry name" value="DUF1361"/>
    <property type="match status" value="1"/>
</dbReference>
<evidence type="ECO:0000313" key="4">
    <source>
        <dbReference type="Proteomes" id="UP000242470"/>
    </source>
</evidence>
<feature type="transmembrane region" description="Helical" evidence="1">
    <location>
        <begin position="5"/>
        <end position="22"/>
    </location>
</feature>
<feature type="transmembrane region" description="Helical" evidence="1">
    <location>
        <begin position="28"/>
        <end position="46"/>
    </location>
</feature>
<feature type="transmembrane region" description="Helical" evidence="1">
    <location>
        <begin position="58"/>
        <end position="78"/>
    </location>
</feature>
<sequence length="206" mass="24388">MLARYIARIVFIVLITLSLTYFSHILPFMTLNLILAYIPFELCFLLKLFKPHKAYEWPLFILFGLIFVLMVPNTFYMVTDMIHLNQFSFDFRSGLVLMEWAHFSFLVAGVCLALYCLCLMFLELDRFTTHVWLNRVLVVALMFLDGLGIYIGRFLRFHSVYLINEPSRIFTLVWQQFDLNAFIFILFMVLLQGLLYLFMKGVRIAK</sequence>
<dbReference type="AlphaFoldDB" id="A0AAP8PPR6"/>
<evidence type="ECO:0000256" key="1">
    <source>
        <dbReference type="SAM" id="Phobius"/>
    </source>
</evidence>
<keyword evidence="1" id="KW-0472">Membrane</keyword>
<dbReference type="RefSeq" id="WP_059108102.1">
    <property type="nucleotide sequence ID" value="NZ_AP024589.1"/>
</dbReference>
<feature type="transmembrane region" description="Helical" evidence="1">
    <location>
        <begin position="136"/>
        <end position="159"/>
    </location>
</feature>
<proteinExistence type="predicted"/>
<dbReference type="GeneID" id="64982852"/>
<keyword evidence="1" id="KW-0812">Transmembrane</keyword>
<dbReference type="Proteomes" id="UP000242470">
    <property type="component" value="Unassembled WGS sequence"/>
</dbReference>
<feature type="transmembrane region" description="Helical" evidence="1">
    <location>
        <begin position="100"/>
        <end position="124"/>
    </location>
</feature>